<feature type="compositionally biased region" description="Acidic residues" evidence="1">
    <location>
        <begin position="52"/>
        <end position="63"/>
    </location>
</feature>
<dbReference type="AlphaFoldDB" id="A0AAV4DZ93"/>
<evidence type="ECO:0000313" key="4">
    <source>
        <dbReference type="Proteomes" id="UP000735302"/>
    </source>
</evidence>
<feature type="signal peptide" evidence="2">
    <location>
        <begin position="1"/>
        <end position="23"/>
    </location>
</feature>
<feature type="region of interest" description="Disordered" evidence="1">
    <location>
        <begin position="26"/>
        <end position="79"/>
    </location>
</feature>
<name>A0AAV4DZ93_9GAST</name>
<reference evidence="3 4" key="1">
    <citation type="journal article" date="2021" name="Elife">
        <title>Chloroplast acquisition without the gene transfer in kleptoplastic sea slugs, Plakobranchus ocellatus.</title>
        <authorList>
            <person name="Maeda T."/>
            <person name="Takahashi S."/>
            <person name="Yoshida T."/>
            <person name="Shimamura S."/>
            <person name="Takaki Y."/>
            <person name="Nagai Y."/>
            <person name="Toyoda A."/>
            <person name="Suzuki Y."/>
            <person name="Arimoto A."/>
            <person name="Ishii H."/>
            <person name="Satoh N."/>
            <person name="Nishiyama T."/>
            <person name="Hasebe M."/>
            <person name="Maruyama T."/>
            <person name="Minagawa J."/>
            <person name="Obokata J."/>
            <person name="Shigenobu S."/>
        </authorList>
    </citation>
    <scope>NUCLEOTIDE SEQUENCE [LARGE SCALE GENOMIC DNA]</scope>
</reference>
<evidence type="ECO:0000313" key="3">
    <source>
        <dbReference type="EMBL" id="GFO49678.1"/>
    </source>
</evidence>
<dbReference type="Proteomes" id="UP000735302">
    <property type="component" value="Unassembled WGS sequence"/>
</dbReference>
<protein>
    <submittedName>
        <fullName evidence="3">Uncharacterized protein</fullName>
    </submittedName>
</protein>
<proteinExistence type="predicted"/>
<dbReference type="EMBL" id="BLXT01008499">
    <property type="protein sequence ID" value="GFO49678.1"/>
    <property type="molecule type" value="Genomic_DNA"/>
</dbReference>
<organism evidence="3 4">
    <name type="scientific">Plakobranchus ocellatus</name>
    <dbReference type="NCBI Taxonomy" id="259542"/>
    <lineage>
        <taxon>Eukaryota</taxon>
        <taxon>Metazoa</taxon>
        <taxon>Spiralia</taxon>
        <taxon>Lophotrochozoa</taxon>
        <taxon>Mollusca</taxon>
        <taxon>Gastropoda</taxon>
        <taxon>Heterobranchia</taxon>
        <taxon>Euthyneura</taxon>
        <taxon>Panpulmonata</taxon>
        <taxon>Sacoglossa</taxon>
        <taxon>Placobranchoidea</taxon>
        <taxon>Plakobranchidae</taxon>
        <taxon>Plakobranchus</taxon>
    </lineage>
</organism>
<keyword evidence="2" id="KW-0732">Signal</keyword>
<feature type="chain" id="PRO_5043338040" evidence="2">
    <location>
        <begin position="24"/>
        <end position="254"/>
    </location>
</feature>
<evidence type="ECO:0000256" key="2">
    <source>
        <dbReference type="SAM" id="SignalP"/>
    </source>
</evidence>
<accession>A0AAV4DZ93</accession>
<keyword evidence="4" id="KW-1185">Reference proteome</keyword>
<feature type="compositionally biased region" description="Basic residues" evidence="1">
    <location>
        <begin position="68"/>
        <end position="78"/>
    </location>
</feature>
<gene>
    <name evidence="3" type="ORF">PoB_007618300</name>
</gene>
<sequence>MQLSRLLIVALVFLVLVVTFCSAQTDDNSTTTSGGRKGRKEQKQQQQQQGVDGDDDNDGNDDSDNSRGRRRGGRRRNKAVKEDINVSWKQSVGDGRVVTLSLQAPANKEIIVVESKDKDLGDLGFVASTTTYDYTTDSALVAINPKGRGPCYLTGESLTYQQIMDNAVTLGASVAPHSVENATLVDGTGAALSRDKEDEIFSTNPEIKRACGRGNIVMLEESGDPPKFSGETKEVKVIIYDAELTIVVPAGRKG</sequence>
<comment type="caution">
    <text evidence="3">The sequence shown here is derived from an EMBL/GenBank/DDBJ whole genome shotgun (WGS) entry which is preliminary data.</text>
</comment>
<evidence type="ECO:0000256" key="1">
    <source>
        <dbReference type="SAM" id="MobiDB-lite"/>
    </source>
</evidence>